<gene>
    <name evidence="2" type="ORF">Adt_13622</name>
</gene>
<keyword evidence="1" id="KW-1133">Transmembrane helix</keyword>
<dbReference type="AlphaFoldDB" id="A0ABD1TXB3"/>
<accession>A0ABD1TXB3</accession>
<feature type="transmembrane region" description="Helical" evidence="1">
    <location>
        <begin position="110"/>
        <end position="129"/>
    </location>
</feature>
<sequence length="143" mass="15494">MPPASLISCNAGSTPVLNFTSLKTMKSFNFNSTPHFSLREGPNGVAFSLDNNKKWPIVTTAASRTKRLVKSLYNCNETCRTSPFTTVAAAGGGGSSVSELDDNVRKILQAVLWVVEGVYVFWLFLLPYAPVSIDPPPPLNLIC</sequence>
<keyword evidence="1" id="KW-0812">Transmembrane</keyword>
<proteinExistence type="predicted"/>
<evidence type="ECO:0000313" key="2">
    <source>
        <dbReference type="EMBL" id="KAL2517375.1"/>
    </source>
</evidence>
<reference evidence="3" key="1">
    <citation type="submission" date="2024-07" db="EMBL/GenBank/DDBJ databases">
        <title>Two chromosome-level genome assemblies of Korean endemic species Abeliophyllum distichum and Forsythia ovata (Oleaceae).</title>
        <authorList>
            <person name="Jang H."/>
        </authorList>
    </citation>
    <scope>NUCLEOTIDE SEQUENCE [LARGE SCALE GENOMIC DNA]</scope>
</reference>
<dbReference type="Proteomes" id="UP001604336">
    <property type="component" value="Unassembled WGS sequence"/>
</dbReference>
<keyword evidence="1" id="KW-0472">Membrane</keyword>
<protein>
    <submittedName>
        <fullName evidence="2">Uncharacterized protein</fullName>
    </submittedName>
</protein>
<comment type="caution">
    <text evidence="2">The sequence shown here is derived from an EMBL/GenBank/DDBJ whole genome shotgun (WGS) entry which is preliminary data.</text>
</comment>
<dbReference type="EMBL" id="JBFOLK010000004">
    <property type="protein sequence ID" value="KAL2517375.1"/>
    <property type="molecule type" value="Genomic_DNA"/>
</dbReference>
<organism evidence="2 3">
    <name type="scientific">Abeliophyllum distichum</name>
    <dbReference type="NCBI Taxonomy" id="126358"/>
    <lineage>
        <taxon>Eukaryota</taxon>
        <taxon>Viridiplantae</taxon>
        <taxon>Streptophyta</taxon>
        <taxon>Embryophyta</taxon>
        <taxon>Tracheophyta</taxon>
        <taxon>Spermatophyta</taxon>
        <taxon>Magnoliopsida</taxon>
        <taxon>eudicotyledons</taxon>
        <taxon>Gunneridae</taxon>
        <taxon>Pentapetalae</taxon>
        <taxon>asterids</taxon>
        <taxon>lamiids</taxon>
        <taxon>Lamiales</taxon>
        <taxon>Oleaceae</taxon>
        <taxon>Forsythieae</taxon>
        <taxon>Abeliophyllum</taxon>
    </lineage>
</organism>
<keyword evidence="3" id="KW-1185">Reference proteome</keyword>
<name>A0ABD1TXB3_9LAMI</name>
<evidence type="ECO:0000256" key="1">
    <source>
        <dbReference type="SAM" id="Phobius"/>
    </source>
</evidence>
<evidence type="ECO:0000313" key="3">
    <source>
        <dbReference type="Proteomes" id="UP001604336"/>
    </source>
</evidence>